<dbReference type="InterPro" id="IPR046462">
    <property type="entry name" value="TerL_nuclease"/>
</dbReference>
<evidence type="ECO:0000313" key="4">
    <source>
        <dbReference type="Proteomes" id="UP000285793"/>
    </source>
</evidence>
<dbReference type="Proteomes" id="UP000285793">
    <property type="component" value="Unassembled WGS sequence"/>
</dbReference>
<dbReference type="InterPro" id="IPR027417">
    <property type="entry name" value="P-loop_NTPase"/>
</dbReference>
<dbReference type="GO" id="GO:0004519">
    <property type="term" value="F:endonuclease activity"/>
    <property type="evidence" value="ECO:0007669"/>
    <property type="project" value="InterPro"/>
</dbReference>
<dbReference type="EMBL" id="PQJL01000016">
    <property type="protein sequence ID" value="ROW60008.1"/>
    <property type="molecule type" value="Genomic_DNA"/>
</dbReference>
<evidence type="ECO:0000259" key="1">
    <source>
        <dbReference type="Pfam" id="PF03354"/>
    </source>
</evidence>
<evidence type="ECO:0000259" key="2">
    <source>
        <dbReference type="Pfam" id="PF20441"/>
    </source>
</evidence>
<reference evidence="3 4" key="1">
    <citation type="journal article" date="2018" name="Front. Microbiol.">
        <title>An Investigation of an Acute Gastroenteritis Outbreak: Cronobacter sakazakii, a Potential Cause of Food-Borne Illness.</title>
        <authorList>
            <person name="Yong W."/>
            <person name="Guo B."/>
            <person name="Shi X."/>
            <person name="Cheng T."/>
            <person name="Chen M."/>
            <person name="Jiang X."/>
            <person name="Ye Y."/>
            <person name="Wang J."/>
            <person name="Xie G."/>
            <person name="Ding J."/>
        </authorList>
    </citation>
    <scope>NUCLEOTIDE SEQUENCE [LARGE SCALE GENOMIC DNA]</scope>
    <source>
        <strain evidence="3 4">S1</strain>
    </source>
</reference>
<organism evidence="3 4">
    <name type="scientific">Cronobacter malonaticus</name>
    <dbReference type="NCBI Taxonomy" id="413503"/>
    <lineage>
        <taxon>Bacteria</taxon>
        <taxon>Pseudomonadati</taxon>
        <taxon>Pseudomonadota</taxon>
        <taxon>Gammaproteobacteria</taxon>
        <taxon>Enterobacterales</taxon>
        <taxon>Enterobacteriaceae</taxon>
        <taxon>Cronobacter</taxon>
    </lineage>
</organism>
<dbReference type="Pfam" id="PF03354">
    <property type="entry name" value="TerL_ATPase"/>
    <property type="match status" value="1"/>
</dbReference>
<comment type="caution">
    <text evidence="3">The sequence shown here is derived from an EMBL/GenBank/DDBJ whole genome shotgun (WGS) entry which is preliminary data.</text>
</comment>
<evidence type="ECO:0000313" key="3">
    <source>
        <dbReference type="EMBL" id="ROW60008.1"/>
    </source>
</evidence>
<dbReference type="InterPro" id="IPR046461">
    <property type="entry name" value="TerL_ATPase"/>
</dbReference>
<feature type="domain" description="Terminase large subunit-like ATPase" evidence="1">
    <location>
        <begin position="84"/>
        <end position="253"/>
    </location>
</feature>
<dbReference type="AlphaFoldDB" id="A0A423XTY9"/>
<dbReference type="RefSeq" id="WP_069682643.1">
    <property type="nucleotide sequence ID" value="NZ_PQJL01000016.1"/>
</dbReference>
<dbReference type="PANTHER" id="PTHR41287">
    <property type="match status" value="1"/>
</dbReference>
<dbReference type="PANTHER" id="PTHR41287:SF1">
    <property type="entry name" value="PROTEIN YMFN"/>
    <property type="match status" value="1"/>
</dbReference>
<feature type="domain" description="Terminase large subunit-like endonuclease" evidence="2">
    <location>
        <begin position="270"/>
        <end position="559"/>
    </location>
</feature>
<accession>A0A423XTY9</accession>
<dbReference type="Gene3D" id="3.40.50.300">
    <property type="entry name" value="P-loop containing nucleotide triphosphate hydrolases"/>
    <property type="match status" value="1"/>
</dbReference>
<sequence length="575" mass="64982">MATYPNVNDANRYARDVVAGKILACRYVKLACQRHLNDLERAKDQRWPYRFDRDKAERFCRFSQKMPHTSGEWARKKLRLTLEDWQKFCFCVSFGWVRKSDGLRRFQEIYIEVPRKNGKSLIAASVGIYMFCADDEHGAEVYCGATTEKQAFKVFEPARQMVQKLPALRKRFSIKPWAKKMTRPDGSVFAPIVGDPGDGDSPSCAIIDEYHEHATDALYTTMTTGQGAREQPLTLIITTAGYDIASPCYDKRSQVVEILEGIRTDGANETIFGIIYTLDKDDDWTSEEAIRKANPNLGVSLKPEFLRAKQELAKTTPSQTNKILTKHFNLWVSSKAAFYNMQRWQEAADPSLTLADFEGEPCYLGIDLASKLDLNAVVPVFTREIDGLKHFYCIGAQFWVPEDTVYSTDPQLKRTAERYQSFVNQGVLIPTDGAEVDYRVIFESILRLRDKVKIEICPIDPYGATSLAHMLNDEGLNPVTITQNFTNMSDPMREIEAALAAGRFHHDGNPILTWCIQNVVGKYYAGSDDVVRPTKEGNENKIDGAVAMMMGVGRAMLNEPGDFLSNLDDEDILTL</sequence>
<protein>
    <submittedName>
        <fullName evidence="3">Terminase large subunit</fullName>
    </submittedName>
</protein>
<dbReference type="InterPro" id="IPR005021">
    <property type="entry name" value="Terminase_largesu-like"/>
</dbReference>
<dbReference type="Pfam" id="PF20441">
    <property type="entry name" value="TerL_nuclease"/>
    <property type="match status" value="1"/>
</dbReference>
<gene>
    <name evidence="3" type="ORF">C3E80_16655</name>
</gene>
<name>A0A423XTY9_9ENTR</name>
<proteinExistence type="predicted"/>